<dbReference type="Proteomes" id="UP000005808">
    <property type="component" value="Unassembled WGS sequence"/>
</dbReference>
<dbReference type="Gene3D" id="3.40.190.10">
    <property type="entry name" value="Periplasmic binding protein-like II"/>
    <property type="match status" value="1"/>
</dbReference>
<dbReference type="PANTHER" id="PTHR42928">
    <property type="entry name" value="TRICARBOXYLATE-BINDING PROTEIN"/>
    <property type="match status" value="1"/>
</dbReference>
<proteinExistence type="inferred from homology"/>
<feature type="chain" id="PRO_5003554491" description="Extra-cytoplasmic solute receptor" evidence="2">
    <location>
        <begin position="23"/>
        <end position="323"/>
    </location>
</feature>
<sequence>MKKTLCLGFLAICATFAGTVMAETPDDYPARPVKLIVPSAAGGGADAFGRLLGEQLGKRLKQSFVVENIAGAAGTIAIGQLAHAKPDGYTIALGTMTTTTLAPAVYHQLPYDPVKSLTTLARVGTSPIILVATKDYPANNLKEFIELAKKSAKPIQFGTWGAGSTGHFCAEVLAQKTGIKLDHIPFKGGAAVMTAMMGDVVKVGWLDIGSGTTAVKTGKIKALAMCTRRTSNFPNVATYKEQGVDFDQWTGWAMYAPAGVPKPIVEKISAALRDMLQDPTVKSKMLDWGITPDYLSGEEQALVNVREIEVWKGVAKEAKITLD</sequence>
<dbReference type="PANTHER" id="PTHR42928:SF5">
    <property type="entry name" value="BLR1237 PROTEIN"/>
    <property type="match status" value="1"/>
</dbReference>
<evidence type="ECO:0000256" key="2">
    <source>
        <dbReference type="SAM" id="SignalP"/>
    </source>
</evidence>
<dbReference type="EMBL" id="AHJE01000085">
    <property type="protein sequence ID" value="EHP39681.1"/>
    <property type="molecule type" value="Genomic_DNA"/>
</dbReference>
<dbReference type="SUPFAM" id="SSF53850">
    <property type="entry name" value="Periplasmic binding protein-like II"/>
    <property type="match status" value="1"/>
</dbReference>
<keyword evidence="2" id="KW-0732">Signal</keyword>
<dbReference type="AlphaFoldDB" id="H1SCU0"/>
<dbReference type="Gene3D" id="3.40.190.150">
    <property type="entry name" value="Bordetella uptake gene, domain 1"/>
    <property type="match status" value="1"/>
</dbReference>
<evidence type="ECO:0000256" key="1">
    <source>
        <dbReference type="ARBA" id="ARBA00006987"/>
    </source>
</evidence>
<organism evidence="3 4">
    <name type="scientific">Cupriavidus basilensis OR16</name>
    <dbReference type="NCBI Taxonomy" id="1127483"/>
    <lineage>
        <taxon>Bacteria</taxon>
        <taxon>Pseudomonadati</taxon>
        <taxon>Pseudomonadota</taxon>
        <taxon>Betaproteobacteria</taxon>
        <taxon>Burkholderiales</taxon>
        <taxon>Burkholderiaceae</taxon>
        <taxon>Cupriavidus</taxon>
    </lineage>
</organism>
<evidence type="ECO:0008006" key="5">
    <source>
        <dbReference type="Google" id="ProtNLM"/>
    </source>
</evidence>
<accession>H1SCU0</accession>
<dbReference type="InterPro" id="IPR005064">
    <property type="entry name" value="BUG"/>
</dbReference>
<evidence type="ECO:0000313" key="4">
    <source>
        <dbReference type="Proteomes" id="UP000005808"/>
    </source>
</evidence>
<dbReference type="PIRSF" id="PIRSF017082">
    <property type="entry name" value="YflP"/>
    <property type="match status" value="1"/>
</dbReference>
<dbReference type="OrthoDB" id="8856085at2"/>
<dbReference type="RefSeq" id="WP_006161696.1">
    <property type="nucleotide sequence ID" value="NZ_AHJE01000085.1"/>
</dbReference>
<dbReference type="PATRIC" id="fig|1127483.3.peg.6043"/>
<dbReference type="CDD" id="cd07012">
    <property type="entry name" value="PBP2_Bug_TTT"/>
    <property type="match status" value="1"/>
</dbReference>
<dbReference type="InterPro" id="IPR042100">
    <property type="entry name" value="Bug_dom1"/>
</dbReference>
<comment type="caution">
    <text evidence="3">The sequence shown here is derived from an EMBL/GenBank/DDBJ whole genome shotgun (WGS) entry which is preliminary data.</text>
</comment>
<dbReference type="Pfam" id="PF03401">
    <property type="entry name" value="TctC"/>
    <property type="match status" value="1"/>
</dbReference>
<protein>
    <recommendedName>
        <fullName evidence="5">Extra-cytoplasmic solute receptor</fullName>
    </recommendedName>
</protein>
<comment type="similarity">
    <text evidence="1">Belongs to the UPF0065 (bug) family.</text>
</comment>
<reference evidence="3 4" key="1">
    <citation type="journal article" date="2012" name="J. Bacteriol.">
        <title>De Novo Genome Project of Cupriavidus basilensis OR16.</title>
        <authorList>
            <person name="Cserhati M."/>
            <person name="Kriszt B."/>
            <person name="Szoboszlay S."/>
            <person name="Toth A."/>
            <person name="Szabo I."/>
            <person name="Tancsics A."/>
            <person name="Nagy I."/>
            <person name="Horvath B."/>
            <person name="Nagy I."/>
            <person name="Kukolya J."/>
        </authorList>
    </citation>
    <scope>NUCLEOTIDE SEQUENCE [LARGE SCALE GENOMIC DNA]</scope>
    <source>
        <strain evidence="3 4">OR16</strain>
    </source>
</reference>
<evidence type="ECO:0000313" key="3">
    <source>
        <dbReference type="EMBL" id="EHP39681.1"/>
    </source>
</evidence>
<gene>
    <name evidence="3" type="ORF">OR16_30244</name>
</gene>
<name>H1SCU0_9BURK</name>
<feature type="signal peptide" evidence="2">
    <location>
        <begin position="1"/>
        <end position="22"/>
    </location>
</feature>